<evidence type="ECO:0000256" key="1">
    <source>
        <dbReference type="ARBA" id="ARBA00006974"/>
    </source>
</evidence>
<dbReference type="InterPro" id="IPR003676">
    <property type="entry name" value="SAUR_fam"/>
</dbReference>
<dbReference type="EMBL" id="JABWDY010026489">
    <property type="protein sequence ID" value="KAF5188656.1"/>
    <property type="molecule type" value="Genomic_DNA"/>
</dbReference>
<dbReference type="GO" id="GO:0009733">
    <property type="term" value="P:response to auxin"/>
    <property type="evidence" value="ECO:0007669"/>
    <property type="project" value="InterPro"/>
</dbReference>
<evidence type="ECO:0000313" key="3">
    <source>
        <dbReference type="Proteomes" id="UP000554482"/>
    </source>
</evidence>
<sequence>MGLTASKFSKIIKSGNGFKRLKGPPMAPRGYVPVCVGVENETKRFMVHRNSLHDIEFVELLYKSAEEYGFCNQGILRIPYDAKEFEDWVIRGARTLKVRPA</sequence>
<dbReference type="Proteomes" id="UP000554482">
    <property type="component" value="Unassembled WGS sequence"/>
</dbReference>
<dbReference type="PANTHER" id="PTHR31374:SF32">
    <property type="entry name" value="SAUR FAMILY PROTEIN"/>
    <property type="match status" value="1"/>
</dbReference>
<comment type="caution">
    <text evidence="2">The sequence shown here is derived from an EMBL/GenBank/DDBJ whole genome shotgun (WGS) entry which is preliminary data.</text>
</comment>
<dbReference type="PANTHER" id="PTHR31374">
    <property type="entry name" value="AUXIN-INDUCED PROTEIN-LIKE-RELATED"/>
    <property type="match status" value="1"/>
</dbReference>
<dbReference type="OrthoDB" id="754837at2759"/>
<proteinExistence type="inferred from homology"/>
<comment type="similarity">
    <text evidence="1">Belongs to the ARG7 family.</text>
</comment>
<dbReference type="AlphaFoldDB" id="A0A7J6VU85"/>
<protein>
    <submittedName>
        <fullName evidence="2">Auxin-responsive protein</fullName>
    </submittedName>
</protein>
<evidence type="ECO:0000313" key="2">
    <source>
        <dbReference type="EMBL" id="KAF5188656.1"/>
    </source>
</evidence>
<dbReference type="Pfam" id="PF02519">
    <property type="entry name" value="Auxin_inducible"/>
    <property type="match status" value="1"/>
</dbReference>
<reference evidence="2 3" key="1">
    <citation type="submission" date="2020-06" db="EMBL/GenBank/DDBJ databases">
        <title>Transcriptomic and genomic resources for Thalictrum thalictroides and T. hernandezii: Facilitating candidate gene discovery in an emerging model plant lineage.</title>
        <authorList>
            <person name="Arias T."/>
            <person name="Riano-Pachon D.M."/>
            <person name="Di Stilio V.S."/>
        </authorList>
    </citation>
    <scope>NUCLEOTIDE SEQUENCE [LARGE SCALE GENOMIC DNA]</scope>
    <source>
        <strain evidence="3">cv. WT478/WT964</strain>
        <tissue evidence="2">Leaves</tissue>
    </source>
</reference>
<keyword evidence="3" id="KW-1185">Reference proteome</keyword>
<accession>A0A7J6VU85</accession>
<name>A0A7J6VU85_THATH</name>
<organism evidence="2 3">
    <name type="scientific">Thalictrum thalictroides</name>
    <name type="common">Rue-anemone</name>
    <name type="synonym">Anemone thalictroides</name>
    <dbReference type="NCBI Taxonomy" id="46969"/>
    <lineage>
        <taxon>Eukaryota</taxon>
        <taxon>Viridiplantae</taxon>
        <taxon>Streptophyta</taxon>
        <taxon>Embryophyta</taxon>
        <taxon>Tracheophyta</taxon>
        <taxon>Spermatophyta</taxon>
        <taxon>Magnoliopsida</taxon>
        <taxon>Ranunculales</taxon>
        <taxon>Ranunculaceae</taxon>
        <taxon>Thalictroideae</taxon>
        <taxon>Thalictrum</taxon>
    </lineage>
</organism>
<gene>
    <name evidence="2" type="ORF">FRX31_021756</name>
</gene>